<protein>
    <submittedName>
        <fullName evidence="8">Murein L,D-transpeptidase</fullName>
    </submittedName>
</protein>
<sequence>MQWKSRAALLCAAWVVACAATAGNLDAGFERQQPSADAREMAEFVQDTHDAGGRPYLIVDKKAARLFVFEGNGRMLASTPVLLGAEPGDHSVPGVGERAQTGELAPEDRTTPAGRFLTQPGRNLEGEHVIWLDYNAALALHRLRPGRAHQVRAARLEHSQPHERRVSLGCVVVPVAFYVDVIEPLLGSRRGVVYVLPETQSVRDLFVQL</sequence>
<keyword evidence="6" id="KW-0961">Cell wall biogenesis/degradation</keyword>
<name>A0A4Z0BSU9_9BURK</name>
<dbReference type="EMBL" id="SMLM01000002">
    <property type="protein sequence ID" value="TFZ02376.1"/>
    <property type="molecule type" value="Genomic_DNA"/>
</dbReference>
<evidence type="ECO:0000256" key="2">
    <source>
        <dbReference type="ARBA" id="ARBA00005992"/>
    </source>
</evidence>
<comment type="similarity">
    <text evidence="2">Belongs to the YkuD family.</text>
</comment>
<dbReference type="OrthoDB" id="7202732at2"/>
<dbReference type="GO" id="GO:0008360">
    <property type="term" value="P:regulation of cell shape"/>
    <property type="evidence" value="ECO:0007669"/>
    <property type="project" value="UniProtKB-KW"/>
</dbReference>
<dbReference type="Proteomes" id="UP000298180">
    <property type="component" value="Unassembled WGS sequence"/>
</dbReference>
<evidence type="ECO:0000313" key="8">
    <source>
        <dbReference type="EMBL" id="TFZ02376.1"/>
    </source>
</evidence>
<comment type="caution">
    <text evidence="8">The sequence shown here is derived from an EMBL/GenBank/DDBJ whole genome shotgun (WGS) entry which is preliminary data.</text>
</comment>
<keyword evidence="7" id="KW-0732">Signal</keyword>
<evidence type="ECO:0000256" key="1">
    <source>
        <dbReference type="ARBA" id="ARBA00004752"/>
    </source>
</evidence>
<dbReference type="RefSeq" id="WP_135263903.1">
    <property type="nucleotide sequence ID" value="NZ_SMLM01000002.1"/>
</dbReference>
<keyword evidence="4" id="KW-0133">Cell shape</keyword>
<accession>A0A4Z0BSU9</accession>
<dbReference type="PROSITE" id="PS51257">
    <property type="entry name" value="PROKAR_LIPOPROTEIN"/>
    <property type="match status" value="1"/>
</dbReference>
<feature type="signal peptide" evidence="7">
    <location>
        <begin position="1"/>
        <end position="22"/>
    </location>
</feature>
<evidence type="ECO:0000256" key="4">
    <source>
        <dbReference type="ARBA" id="ARBA00022960"/>
    </source>
</evidence>
<feature type="chain" id="PRO_5021390277" evidence="7">
    <location>
        <begin position="23"/>
        <end position="209"/>
    </location>
</feature>
<dbReference type="GO" id="GO:0004180">
    <property type="term" value="F:carboxypeptidase activity"/>
    <property type="evidence" value="ECO:0007669"/>
    <property type="project" value="UniProtKB-ARBA"/>
</dbReference>
<organism evidence="8 9">
    <name type="scientific">Ramlibacter henchirensis</name>
    <dbReference type="NCBI Taxonomy" id="204072"/>
    <lineage>
        <taxon>Bacteria</taxon>
        <taxon>Pseudomonadati</taxon>
        <taxon>Pseudomonadota</taxon>
        <taxon>Betaproteobacteria</taxon>
        <taxon>Burkholderiales</taxon>
        <taxon>Comamonadaceae</taxon>
        <taxon>Ramlibacter</taxon>
    </lineage>
</organism>
<dbReference type="GO" id="GO:0016740">
    <property type="term" value="F:transferase activity"/>
    <property type="evidence" value="ECO:0007669"/>
    <property type="project" value="UniProtKB-KW"/>
</dbReference>
<evidence type="ECO:0000256" key="6">
    <source>
        <dbReference type="ARBA" id="ARBA00023316"/>
    </source>
</evidence>
<evidence type="ECO:0000256" key="7">
    <source>
        <dbReference type="SAM" id="SignalP"/>
    </source>
</evidence>
<comment type="pathway">
    <text evidence="1">Cell wall biogenesis; peptidoglycan biosynthesis.</text>
</comment>
<proteinExistence type="inferred from homology"/>
<dbReference type="InterPro" id="IPR038063">
    <property type="entry name" value="Transpep_catalytic_dom"/>
</dbReference>
<evidence type="ECO:0000313" key="9">
    <source>
        <dbReference type="Proteomes" id="UP000298180"/>
    </source>
</evidence>
<keyword evidence="9" id="KW-1185">Reference proteome</keyword>
<evidence type="ECO:0000256" key="5">
    <source>
        <dbReference type="ARBA" id="ARBA00022984"/>
    </source>
</evidence>
<dbReference type="UniPathway" id="UPA00219"/>
<dbReference type="InterPro" id="IPR005490">
    <property type="entry name" value="LD_TPept_cat_dom"/>
</dbReference>
<dbReference type="AlphaFoldDB" id="A0A4Z0BSU9"/>
<reference evidence="8 9" key="1">
    <citation type="submission" date="2019-03" db="EMBL/GenBank/DDBJ databases">
        <title>Ramlibacter henchirensis DSM 14656, whole genome shotgun sequence.</title>
        <authorList>
            <person name="Zhang X."/>
            <person name="Feng G."/>
            <person name="Zhu H."/>
        </authorList>
    </citation>
    <scope>NUCLEOTIDE SEQUENCE [LARGE SCALE GENOMIC DNA]</scope>
    <source>
        <strain evidence="8 9">DSM 14656</strain>
    </source>
</reference>
<dbReference type="SUPFAM" id="SSF141523">
    <property type="entry name" value="L,D-transpeptidase catalytic domain-like"/>
    <property type="match status" value="1"/>
</dbReference>
<dbReference type="CDD" id="cd16913">
    <property type="entry name" value="YkuD_like"/>
    <property type="match status" value="1"/>
</dbReference>
<evidence type="ECO:0000256" key="3">
    <source>
        <dbReference type="ARBA" id="ARBA00022679"/>
    </source>
</evidence>
<dbReference type="GO" id="GO:0009252">
    <property type="term" value="P:peptidoglycan biosynthetic process"/>
    <property type="evidence" value="ECO:0007669"/>
    <property type="project" value="UniProtKB-UniPathway"/>
</dbReference>
<gene>
    <name evidence="8" type="ORF">EZ313_13995</name>
</gene>
<keyword evidence="3" id="KW-0808">Transferase</keyword>
<keyword evidence="5" id="KW-0573">Peptidoglycan synthesis</keyword>
<dbReference type="GO" id="GO:0071555">
    <property type="term" value="P:cell wall organization"/>
    <property type="evidence" value="ECO:0007669"/>
    <property type="project" value="UniProtKB-KW"/>
</dbReference>